<dbReference type="EMBL" id="CAJNOB010000067">
    <property type="protein sequence ID" value="CAF0704426.1"/>
    <property type="molecule type" value="Genomic_DNA"/>
</dbReference>
<reference evidence="6" key="1">
    <citation type="submission" date="2021-02" db="EMBL/GenBank/DDBJ databases">
        <authorList>
            <person name="Cremers G."/>
            <person name="Picone N."/>
        </authorList>
    </citation>
    <scope>NUCLEOTIDE SEQUENCE</scope>
    <source>
        <strain evidence="6">PQ17</strain>
    </source>
</reference>
<evidence type="ECO:0000256" key="4">
    <source>
        <dbReference type="HAMAP-Rule" id="MF_02133"/>
    </source>
</evidence>
<dbReference type="Proteomes" id="UP000663859">
    <property type="component" value="Unassembled WGS sequence"/>
</dbReference>
<evidence type="ECO:0000313" key="7">
    <source>
        <dbReference type="Proteomes" id="UP000663859"/>
    </source>
</evidence>
<evidence type="ECO:0000256" key="3">
    <source>
        <dbReference type="ARBA" id="ARBA00022786"/>
    </source>
</evidence>
<dbReference type="HAMAP" id="MF_02133">
    <property type="entry name" value="UBact"/>
    <property type="match status" value="1"/>
</dbReference>
<feature type="region of interest" description="Disordered" evidence="5">
    <location>
        <begin position="1"/>
        <end position="61"/>
    </location>
</feature>
<gene>
    <name evidence="4 6" type="primary">ubact</name>
    <name evidence="6" type="ORF">MPNT_70010</name>
</gene>
<comment type="caution">
    <text evidence="6">The sequence shown here is derived from an EMBL/GenBank/DDBJ whole genome shotgun (WGS) entry which is preliminary data.</text>
</comment>
<accession>A0A8J2FUR2</accession>
<keyword evidence="7" id="KW-1185">Reference proteome</keyword>
<keyword evidence="3 4" id="KW-0833">Ubl conjugation pathway</keyword>
<feature type="cross-link" description="Isoglutamyl lysine isopeptide (Gln-Lys) (interchain with K-? in acceptor proteins)" evidence="4">
    <location>
        <position position="61"/>
    </location>
</feature>
<proteinExistence type="inferred from homology"/>
<keyword evidence="2 4" id="KW-1017">Isopeptide bond</keyword>
<evidence type="ECO:0000256" key="5">
    <source>
        <dbReference type="SAM" id="MobiDB-lite"/>
    </source>
</evidence>
<dbReference type="AlphaFoldDB" id="A0A8J2FUR2"/>
<dbReference type="InterPro" id="IPR037543">
    <property type="entry name" value="UBact"/>
</dbReference>
<feature type="modified residue" description="Deamidated glutamine" evidence="4">
    <location>
        <position position="61"/>
    </location>
</feature>
<dbReference type="NCBIfam" id="NF033388">
    <property type="entry name" value="ubiq_like_UBact"/>
    <property type="match status" value="1"/>
</dbReference>
<evidence type="ECO:0000313" key="6">
    <source>
        <dbReference type="EMBL" id="CAF0704426.1"/>
    </source>
</evidence>
<dbReference type="GO" id="GO:0031386">
    <property type="term" value="F:protein tag activity"/>
    <property type="evidence" value="ECO:0007669"/>
    <property type="project" value="UniProtKB-UniRule"/>
</dbReference>
<protein>
    <recommendedName>
        <fullName evidence="1 4">Prokaryotic ubiquitin-like protein UBact</fullName>
    </recommendedName>
</protein>
<sequence>MFMPEQTQKTRPVVPMPGPGGGGGSGPQAPRVERPNTEELLKRMRRVDPDQARRYRQRTGQ</sequence>
<evidence type="ECO:0000256" key="2">
    <source>
        <dbReference type="ARBA" id="ARBA00022499"/>
    </source>
</evidence>
<feature type="compositionally biased region" description="Polar residues" evidence="5">
    <location>
        <begin position="1"/>
        <end position="10"/>
    </location>
</feature>
<name>A0A8J2FUR2_9BACT</name>
<comment type="similarity">
    <text evidence="4">Belongs to the ubiquitin-like protein UBact family.</text>
</comment>
<comment type="PTM">
    <text evidence="4">May be modified by deamidation of its C-terminal glutamine to glutamate by the adjacently encoded deamidase. This could be a prerequisite to the subsequent conjugation, as shown in the other prokaryotic ubiquitin-like protein Pup.</text>
</comment>
<feature type="compositionally biased region" description="Basic and acidic residues" evidence="5">
    <location>
        <begin position="31"/>
        <end position="53"/>
    </location>
</feature>
<comment type="function">
    <text evidence="4">May function as a protein modifier covalently attached to lysine residues of substrate proteins. This may serve to target the modified proteins for degradation by proteasomes.</text>
</comment>
<dbReference type="Pfam" id="PF20513">
    <property type="entry name" value="UBact"/>
    <property type="match status" value="1"/>
</dbReference>
<organism evidence="6 7">
    <name type="scientific">Candidatus Methylacidithermus pantelleriae</name>
    <dbReference type="NCBI Taxonomy" id="2744239"/>
    <lineage>
        <taxon>Bacteria</taxon>
        <taxon>Pseudomonadati</taxon>
        <taxon>Verrucomicrobiota</taxon>
        <taxon>Methylacidiphilae</taxon>
        <taxon>Methylacidiphilales</taxon>
        <taxon>Methylacidiphilaceae</taxon>
        <taxon>Candidatus Methylacidithermus</taxon>
    </lineage>
</organism>
<evidence type="ECO:0000256" key="1">
    <source>
        <dbReference type="ARBA" id="ARBA00018290"/>
    </source>
</evidence>